<sequence>MLDVLDVPPGQLCLPRARLCVVGWAEPLARQDQRAAADDAAAARPVGALLDIGRGWSLYRFDVAEIRITTAAGTALVSAADFASAVPDPLYEGEDEIVEHLETYHRDRLIAYALQQLPSPAARDLHEVSVAGLDRYGMDLLCGVGAAHQRLRASFDAAVADPDGLARQLCLLLGCPCGDTEVVGTVHQHRRRSR</sequence>
<dbReference type="Proteomes" id="UP001500618">
    <property type="component" value="Unassembled WGS sequence"/>
</dbReference>
<comment type="caution">
    <text evidence="2">The sequence shown here is derived from an EMBL/GenBank/DDBJ whole genome shotgun (WGS) entry which is preliminary data.</text>
</comment>
<proteinExistence type="predicted"/>
<feature type="domain" description="DUF2470" evidence="1">
    <location>
        <begin position="95"/>
        <end position="169"/>
    </location>
</feature>
<organism evidence="2 3">
    <name type="scientific">Fodinicola feengrottensis</name>
    <dbReference type="NCBI Taxonomy" id="435914"/>
    <lineage>
        <taxon>Bacteria</taxon>
        <taxon>Bacillati</taxon>
        <taxon>Actinomycetota</taxon>
        <taxon>Actinomycetes</taxon>
        <taxon>Mycobacteriales</taxon>
        <taxon>Fodinicola</taxon>
    </lineage>
</organism>
<protein>
    <recommendedName>
        <fullName evidence="1">DUF2470 domain-containing protein</fullName>
    </recommendedName>
</protein>
<dbReference type="EMBL" id="BAAANY010000009">
    <property type="protein sequence ID" value="GAA1675489.1"/>
    <property type="molecule type" value="Genomic_DNA"/>
</dbReference>
<dbReference type="InterPro" id="IPR019595">
    <property type="entry name" value="DUF2470"/>
</dbReference>
<reference evidence="2 3" key="1">
    <citation type="journal article" date="2019" name="Int. J. Syst. Evol. Microbiol.">
        <title>The Global Catalogue of Microorganisms (GCM) 10K type strain sequencing project: providing services to taxonomists for standard genome sequencing and annotation.</title>
        <authorList>
            <consortium name="The Broad Institute Genomics Platform"/>
            <consortium name="The Broad Institute Genome Sequencing Center for Infectious Disease"/>
            <person name="Wu L."/>
            <person name="Ma J."/>
        </authorList>
    </citation>
    <scope>NUCLEOTIDE SEQUENCE [LARGE SCALE GENOMIC DNA]</scope>
    <source>
        <strain evidence="2 3">JCM 14718</strain>
    </source>
</reference>
<keyword evidence="3" id="KW-1185">Reference proteome</keyword>
<dbReference type="SUPFAM" id="SSF50475">
    <property type="entry name" value="FMN-binding split barrel"/>
    <property type="match status" value="1"/>
</dbReference>
<evidence type="ECO:0000313" key="2">
    <source>
        <dbReference type="EMBL" id="GAA1675489.1"/>
    </source>
</evidence>
<gene>
    <name evidence="2" type="ORF">GCM10009765_26000</name>
</gene>
<dbReference type="PANTHER" id="PTHR13343">
    <property type="entry name" value="CREG1 PROTEIN"/>
    <property type="match status" value="1"/>
</dbReference>
<accession>A0ABN2GRD6</accession>
<dbReference type="Pfam" id="PF10615">
    <property type="entry name" value="DUF2470"/>
    <property type="match status" value="1"/>
</dbReference>
<name>A0ABN2GRD6_9ACTN</name>
<dbReference type="Gene3D" id="3.20.180.10">
    <property type="entry name" value="PNP-oxidase-like"/>
    <property type="match status" value="1"/>
</dbReference>
<evidence type="ECO:0000313" key="3">
    <source>
        <dbReference type="Proteomes" id="UP001500618"/>
    </source>
</evidence>
<dbReference type="InterPro" id="IPR037119">
    <property type="entry name" value="Haem_oxidase_HugZ-like_sf"/>
</dbReference>
<dbReference type="PANTHER" id="PTHR13343:SF22">
    <property type="entry name" value="GLUTAMYL-TRNA REDUCTASE-BINDING PROTEIN, CHLOROPLASTIC"/>
    <property type="match status" value="1"/>
</dbReference>
<evidence type="ECO:0000259" key="1">
    <source>
        <dbReference type="Pfam" id="PF10615"/>
    </source>
</evidence>